<evidence type="ECO:0000313" key="17">
    <source>
        <dbReference type="Proteomes" id="UP000789739"/>
    </source>
</evidence>
<dbReference type="PANTHER" id="PTHR11626">
    <property type="entry name" value="FARNESYL-DIPHOSPHATE FARNESYLTRANSFERASE"/>
    <property type="match status" value="1"/>
</dbReference>
<dbReference type="InterPro" id="IPR008949">
    <property type="entry name" value="Isoprenoid_synthase_dom_sf"/>
</dbReference>
<keyword evidence="6 15" id="KW-0808">Transferase</keyword>
<comment type="similarity">
    <text evidence="3 15">Belongs to the phytoene/squalene synthase family.</text>
</comment>
<organism evidence="16 17">
    <name type="scientific">Paraglomus brasilianum</name>
    <dbReference type="NCBI Taxonomy" id="144538"/>
    <lineage>
        <taxon>Eukaryota</taxon>
        <taxon>Fungi</taxon>
        <taxon>Fungi incertae sedis</taxon>
        <taxon>Mucoromycota</taxon>
        <taxon>Glomeromycotina</taxon>
        <taxon>Glomeromycetes</taxon>
        <taxon>Paraglomerales</taxon>
        <taxon>Paraglomeraceae</taxon>
        <taxon>Paraglomus</taxon>
    </lineage>
</organism>
<dbReference type="FunFam" id="1.10.600.10:FF:000003">
    <property type="entry name" value="Farnesyl-diphosphate farnesyltransferase 1"/>
    <property type="match status" value="1"/>
</dbReference>
<dbReference type="InterPro" id="IPR002060">
    <property type="entry name" value="Squ/phyt_synthse"/>
</dbReference>
<dbReference type="GO" id="GO:0051996">
    <property type="term" value="F:squalene synthase [NAD(P)H] activity"/>
    <property type="evidence" value="ECO:0007669"/>
    <property type="project" value="UniProtKB-UniRule"/>
</dbReference>
<evidence type="ECO:0000256" key="15">
    <source>
        <dbReference type="RuleBase" id="RU368088"/>
    </source>
</evidence>
<keyword evidence="5" id="KW-0444">Lipid biosynthesis</keyword>
<keyword evidence="7 15" id="KW-0812">Transmembrane</keyword>
<evidence type="ECO:0000256" key="6">
    <source>
        <dbReference type="ARBA" id="ARBA00022679"/>
    </source>
</evidence>
<dbReference type="GO" id="GO:0055056">
    <property type="term" value="F:D-glucose transmembrane transporter activity"/>
    <property type="evidence" value="ECO:0007669"/>
    <property type="project" value="UniProtKB-UniRule"/>
</dbReference>
<sequence length="424" mass="48601">MASYIVDSLLHPSELVALVQFLISGASSQKKIKSDRSTKTRCYEFLNMTSRSFAAVIQNLDDELRDVVCLFYLILRGLDTIEDDMTLSIEKKDPLLRDFYNIIRVEGWRFEESGDQEKDRQLLVEFYVVIDEFLKLDEKYQKVITDICKKVGNGMADYATDAALNTYGIISLGDFDKYCHYVAGLVGIGLTNLFIASGLEAEIATRDEAIANSMGLFLQKVNITRDYLEDISHGRCYWPKAIWSQYASNLYELKNPGNETEAINCLSAMLLNTLQHVTQNLTYMNSLRNQSIFEFCAIPQVMAIATLALLFRNYDVYRKVVKIRKGQTLALIKQSKNIYQVAAVFRYYTQQIMKKNDARDPNFLKISIVCGQIEQWCQTNLSQKDLQQYGYSQDPQITLFVIFLLLASTAWLVTTFNINVINMF</sequence>
<dbReference type="CDD" id="cd00683">
    <property type="entry name" value="Trans_IPPS_HH"/>
    <property type="match status" value="1"/>
</dbReference>
<keyword evidence="17" id="KW-1185">Reference proteome</keyword>
<dbReference type="InterPro" id="IPR019845">
    <property type="entry name" value="Squalene/phytoene_synthase_CS"/>
</dbReference>
<evidence type="ECO:0000256" key="3">
    <source>
        <dbReference type="ARBA" id="ARBA00006251"/>
    </source>
</evidence>
<evidence type="ECO:0000256" key="11">
    <source>
        <dbReference type="ARBA" id="ARBA00023098"/>
    </source>
</evidence>
<evidence type="ECO:0000256" key="12">
    <source>
        <dbReference type="ARBA" id="ARBA00023136"/>
    </source>
</evidence>
<evidence type="ECO:0000256" key="2">
    <source>
        <dbReference type="ARBA" id="ARBA00004370"/>
    </source>
</evidence>
<dbReference type="EMBL" id="CAJVPI010000855">
    <property type="protein sequence ID" value="CAG8577551.1"/>
    <property type="molecule type" value="Genomic_DNA"/>
</dbReference>
<evidence type="ECO:0000256" key="14">
    <source>
        <dbReference type="ARBA" id="ARBA00023221"/>
    </source>
</evidence>
<protein>
    <recommendedName>
        <fullName evidence="4 15">Squalene synthase</fullName>
        <shortName evidence="15">SQS</shortName>
        <shortName evidence="15">SS</shortName>
        <ecNumber evidence="4 15">2.5.1.21</ecNumber>
    </recommendedName>
</protein>
<evidence type="ECO:0000313" key="16">
    <source>
        <dbReference type="EMBL" id="CAG8577551.1"/>
    </source>
</evidence>
<accession>A0A9N9BRV7</accession>
<dbReference type="Proteomes" id="UP000789739">
    <property type="component" value="Unassembled WGS sequence"/>
</dbReference>
<feature type="transmembrane region" description="Helical" evidence="15">
    <location>
        <begin position="397"/>
        <end position="418"/>
    </location>
</feature>
<evidence type="ECO:0000256" key="8">
    <source>
        <dbReference type="ARBA" id="ARBA00022955"/>
    </source>
</evidence>
<comment type="function">
    <text evidence="15">Catalyzes the condensation of 2 farnesyl pyrophosphate (FPP) moieties to form squalene.</text>
</comment>
<evidence type="ECO:0000256" key="7">
    <source>
        <dbReference type="ARBA" id="ARBA00022692"/>
    </source>
</evidence>
<comment type="subcellular location">
    <subcellularLocation>
        <location evidence="2">Membrane</location>
    </subcellularLocation>
</comment>
<dbReference type="NCBIfam" id="TIGR01559">
    <property type="entry name" value="squal_synth"/>
    <property type="match status" value="1"/>
</dbReference>
<dbReference type="SFLD" id="SFLDG01018">
    <property type="entry name" value="Squalene/Phytoene_Synthase_Lik"/>
    <property type="match status" value="1"/>
</dbReference>
<reference evidence="16" key="1">
    <citation type="submission" date="2021-06" db="EMBL/GenBank/DDBJ databases">
        <authorList>
            <person name="Kallberg Y."/>
            <person name="Tangrot J."/>
            <person name="Rosling A."/>
        </authorList>
    </citation>
    <scope>NUCLEOTIDE SEQUENCE</scope>
    <source>
        <strain evidence="16">BR232B</strain>
    </source>
</reference>
<keyword evidence="8" id="KW-0752">Steroid biosynthesis</keyword>
<keyword evidence="13" id="KW-1207">Sterol metabolism</keyword>
<dbReference type="Gene3D" id="1.10.600.10">
    <property type="entry name" value="Farnesyl Diphosphate Synthase"/>
    <property type="match status" value="1"/>
</dbReference>
<evidence type="ECO:0000256" key="5">
    <source>
        <dbReference type="ARBA" id="ARBA00022516"/>
    </source>
</evidence>
<dbReference type="PROSITE" id="PS01045">
    <property type="entry name" value="SQUALEN_PHYTOEN_SYN_2"/>
    <property type="match status" value="1"/>
</dbReference>
<evidence type="ECO:0000256" key="4">
    <source>
        <dbReference type="ARBA" id="ARBA00012373"/>
    </source>
</evidence>
<dbReference type="InterPro" id="IPR044844">
    <property type="entry name" value="Trans_IPPS_euk-type"/>
</dbReference>
<evidence type="ECO:0000256" key="10">
    <source>
        <dbReference type="ARBA" id="ARBA00023011"/>
    </source>
</evidence>
<dbReference type="GO" id="GO:0005789">
    <property type="term" value="C:endoplasmic reticulum membrane"/>
    <property type="evidence" value="ECO:0007669"/>
    <property type="project" value="TreeGrafter"/>
</dbReference>
<comment type="catalytic activity">
    <reaction evidence="15">
        <text>2 (2E,6E)-farnesyl diphosphate + NADPH + H(+) = squalene + 2 diphosphate + NADP(+)</text>
        <dbReference type="Rhea" id="RHEA:32295"/>
        <dbReference type="ChEBI" id="CHEBI:15378"/>
        <dbReference type="ChEBI" id="CHEBI:15440"/>
        <dbReference type="ChEBI" id="CHEBI:33019"/>
        <dbReference type="ChEBI" id="CHEBI:57783"/>
        <dbReference type="ChEBI" id="CHEBI:58349"/>
        <dbReference type="ChEBI" id="CHEBI:175763"/>
        <dbReference type="EC" id="2.5.1.21"/>
    </reaction>
</comment>
<keyword evidence="12 15" id="KW-0472">Membrane</keyword>
<keyword evidence="11" id="KW-0443">Lipid metabolism</keyword>
<dbReference type="EC" id="2.5.1.21" evidence="4 15"/>
<dbReference type="SUPFAM" id="SSF48576">
    <property type="entry name" value="Terpenoid synthases"/>
    <property type="match status" value="1"/>
</dbReference>
<dbReference type="AlphaFoldDB" id="A0A9N9BRV7"/>
<feature type="transmembrane region" description="Helical" evidence="15">
    <location>
        <begin position="292"/>
        <end position="311"/>
    </location>
</feature>
<dbReference type="InterPro" id="IPR006449">
    <property type="entry name" value="Squal_synth-like"/>
</dbReference>
<dbReference type="SFLD" id="SFLDS00005">
    <property type="entry name" value="Isoprenoid_Synthase_Type_I"/>
    <property type="match status" value="1"/>
</dbReference>
<proteinExistence type="inferred from homology"/>
<evidence type="ECO:0000256" key="1">
    <source>
        <dbReference type="ARBA" id="ARBA00001946"/>
    </source>
</evidence>
<dbReference type="OrthoDB" id="431150at2759"/>
<dbReference type="GO" id="GO:0006696">
    <property type="term" value="P:ergosterol biosynthetic process"/>
    <property type="evidence" value="ECO:0007669"/>
    <property type="project" value="TreeGrafter"/>
</dbReference>
<comment type="catalytic activity">
    <reaction evidence="15">
        <text>2 (2E,6E)-farnesyl diphosphate + NADH + H(+) = squalene + 2 diphosphate + NAD(+)</text>
        <dbReference type="Rhea" id="RHEA:32299"/>
        <dbReference type="ChEBI" id="CHEBI:15378"/>
        <dbReference type="ChEBI" id="CHEBI:15440"/>
        <dbReference type="ChEBI" id="CHEBI:33019"/>
        <dbReference type="ChEBI" id="CHEBI:57540"/>
        <dbReference type="ChEBI" id="CHEBI:57945"/>
        <dbReference type="ChEBI" id="CHEBI:175763"/>
        <dbReference type="EC" id="2.5.1.21"/>
    </reaction>
</comment>
<gene>
    <name evidence="16" type="ORF">PBRASI_LOCUS6441</name>
</gene>
<evidence type="ECO:0000256" key="13">
    <source>
        <dbReference type="ARBA" id="ARBA00023166"/>
    </source>
</evidence>
<dbReference type="Pfam" id="PF00494">
    <property type="entry name" value="SQS_PSY"/>
    <property type="match status" value="1"/>
</dbReference>
<dbReference type="PANTHER" id="PTHR11626:SF2">
    <property type="entry name" value="SQUALENE SYNTHASE"/>
    <property type="match status" value="1"/>
</dbReference>
<dbReference type="GO" id="GO:0045338">
    <property type="term" value="P:farnesyl diphosphate metabolic process"/>
    <property type="evidence" value="ECO:0007669"/>
    <property type="project" value="InterPro"/>
</dbReference>
<evidence type="ECO:0000256" key="9">
    <source>
        <dbReference type="ARBA" id="ARBA00022989"/>
    </source>
</evidence>
<comment type="pathway">
    <text evidence="15">Terpene metabolism; lanosterol biosynthesis; lanosterol from farnesyl diphosphate: step 1/3.</text>
</comment>
<dbReference type="PROSITE" id="PS01044">
    <property type="entry name" value="SQUALEN_PHYTOEN_SYN_1"/>
    <property type="match status" value="1"/>
</dbReference>
<keyword evidence="10" id="KW-0756">Sterol biosynthesis</keyword>
<comment type="caution">
    <text evidence="16">The sequence shown here is derived from an EMBL/GenBank/DDBJ whole genome shotgun (WGS) entry which is preliminary data.</text>
</comment>
<comment type="cofactor">
    <cofactor evidence="1 15">
        <name>Mg(2+)</name>
        <dbReference type="ChEBI" id="CHEBI:18420"/>
    </cofactor>
</comment>
<name>A0A9N9BRV7_9GLOM</name>
<keyword evidence="9 15" id="KW-1133">Transmembrane helix</keyword>
<dbReference type="InterPro" id="IPR033904">
    <property type="entry name" value="Trans_IPPS_HH"/>
</dbReference>
<keyword evidence="14" id="KW-0753">Steroid metabolism</keyword>